<dbReference type="eggNOG" id="COG3226">
    <property type="taxonomic scope" value="Bacteria"/>
</dbReference>
<feature type="DNA-binding region" description="H-T-H motif" evidence="4">
    <location>
        <begin position="213"/>
        <end position="232"/>
    </location>
</feature>
<dbReference type="RefSeq" id="WP_162232733.1">
    <property type="nucleotide sequence ID" value="NZ_CP006644.1"/>
</dbReference>
<dbReference type="KEGG" id="ssan:NX02_16325"/>
<dbReference type="EMBL" id="CP006644">
    <property type="protein sequence ID" value="AHE54944.1"/>
    <property type="molecule type" value="Genomic_DNA"/>
</dbReference>
<dbReference type="SUPFAM" id="SSF46689">
    <property type="entry name" value="Homeodomain-like"/>
    <property type="match status" value="2"/>
</dbReference>
<evidence type="ECO:0000256" key="1">
    <source>
        <dbReference type="ARBA" id="ARBA00023015"/>
    </source>
</evidence>
<dbReference type="AlphaFoldDB" id="W0AAH7"/>
<dbReference type="InterPro" id="IPR009057">
    <property type="entry name" value="Homeodomain-like_sf"/>
</dbReference>
<keyword evidence="3" id="KW-0804">Transcription</keyword>
<gene>
    <name evidence="6" type="ORF">NX02_16325</name>
</gene>
<accession>W0AAH7</accession>
<name>W0AAH7_9SPHN</name>
<dbReference type="GO" id="GO:0000976">
    <property type="term" value="F:transcription cis-regulatory region binding"/>
    <property type="evidence" value="ECO:0007669"/>
    <property type="project" value="TreeGrafter"/>
</dbReference>
<reference evidence="6 7" key="1">
    <citation type="submission" date="2013-07" db="EMBL/GenBank/DDBJ databases">
        <title>Completed genome of Sphingomonas sanxanigenens NX02.</title>
        <authorList>
            <person name="Ma T."/>
            <person name="Huang H."/>
            <person name="Wu M."/>
            <person name="Li X."/>
            <person name="Li G."/>
        </authorList>
    </citation>
    <scope>NUCLEOTIDE SEQUENCE [LARGE SCALE GENOMIC DNA]</scope>
    <source>
        <strain evidence="6 7">NX02</strain>
    </source>
</reference>
<dbReference type="Pfam" id="PF00440">
    <property type="entry name" value="TetR_N"/>
    <property type="match status" value="1"/>
</dbReference>
<evidence type="ECO:0000259" key="5">
    <source>
        <dbReference type="PROSITE" id="PS50977"/>
    </source>
</evidence>
<dbReference type="GO" id="GO:0003700">
    <property type="term" value="F:DNA-binding transcription factor activity"/>
    <property type="evidence" value="ECO:0007669"/>
    <property type="project" value="TreeGrafter"/>
</dbReference>
<dbReference type="PROSITE" id="PS50977">
    <property type="entry name" value="HTH_TETR_2"/>
    <property type="match status" value="1"/>
</dbReference>
<dbReference type="InterPro" id="IPR001647">
    <property type="entry name" value="HTH_TetR"/>
</dbReference>
<dbReference type="Gene3D" id="1.10.357.10">
    <property type="entry name" value="Tetracycline Repressor, domain 2"/>
    <property type="match status" value="2"/>
</dbReference>
<organism evidence="6 7">
    <name type="scientific">Sphingomonas sanxanigenens DSM 19645 = NX02</name>
    <dbReference type="NCBI Taxonomy" id="1123269"/>
    <lineage>
        <taxon>Bacteria</taxon>
        <taxon>Pseudomonadati</taxon>
        <taxon>Pseudomonadota</taxon>
        <taxon>Alphaproteobacteria</taxon>
        <taxon>Sphingomonadales</taxon>
        <taxon>Sphingomonadaceae</taxon>
        <taxon>Sphingomonas</taxon>
    </lineage>
</organism>
<feature type="domain" description="HTH tetR-type" evidence="5">
    <location>
        <begin position="190"/>
        <end position="250"/>
    </location>
</feature>
<evidence type="ECO:0000313" key="7">
    <source>
        <dbReference type="Proteomes" id="UP000018851"/>
    </source>
</evidence>
<dbReference type="PANTHER" id="PTHR30055:SF234">
    <property type="entry name" value="HTH-TYPE TRANSCRIPTIONAL REGULATOR BETI"/>
    <property type="match status" value="1"/>
</dbReference>
<evidence type="ECO:0000256" key="4">
    <source>
        <dbReference type="PROSITE-ProRule" id="PRU00335"/>
    </source>
</evidence>
<keyword evidence="1" id="KW-0805">Transcription regulation</keyword>
<dbReference type="STRING" id="1123269.NX02_16325"/>
<keyword evidence="2 4" id="KW-0238">DNA-binding</keyword>
<keyword evidence="7" id="KW-1185">Reference proteome</keyword>
<evidence type="ECO:0000313" key="6">
    <source>
        <dbReference type="EMBL" id="AHE54944.1"/>
    </source>
</evidence>
<dbReference type="PANTHER" id="PTHR30055">
    <property type="entry name" value="HTH-TYPE TRANSCRIPTIONAL REGULATOR RUTR"/>
    <property type="match status" value="1"/>
</dbReference>
<dbReference type="HOGENOM" id="CLU_694274_0_0_5"/>
<evidence type="ECO:0000256" key="3">
    <source>
        <dbReference type="ARBA" id="ARBA00023163"/>
    </source>
</evidence>
<proteinExistence type="predicted"/>
<sequence>MAAISARPLAAAAGLPVSSIYYHFGDLEQLLENAQQAARLAANRWCEEQLSAIGTGAPAVGPLLAALADDWCEMQRPLAFARREAQIAALRDPRHIAGSAKWDALWHLFWDELAARLGLADMATALAWLFDGVTGMHLLRWRRPVDRAALAELCDGWAGWLDGRIGTMAPWFERARADADDLLPPPPRDDAVADAVAAAAARTIAARGVAGLTHRAVAAEAGVTLGVVSYKFRTSAELLQGAFEAIYRRMTQESGLDAPLPSRAEALAALGGLLPQRAHMLATEELFMACARNPALQPFAARLRYLRGRTSGRMLQGMLGANRPASVIDGAIISAFASGRNRALICSGRVPGPDSDYAPVLARLDAGAS</sequence>
<dbReference type="PATRIC" id="fig|1123269.5.peg.3196"/>
<evidence type="ECO:0000256" key="2">
    <source>
        <dbReference type="ARBA" id="ARBA00023125"/>
    </source>
</evidence>
<protein>
    <recommendedName>
        <fullName evidence="5">HTH tetR-type domain-containing protein</fullName>
    </recommendedName>
</protein>
<dbReference type="Proteomes" id="UP000018851">
    <property type="component" value="Chromosome"/>
</dbReference>
<dbReference type="InterPro" id="IPR050109">
    <property type="entry name" value="HTH-type_TetR-like_transc_reg"/>
</dbReference>